<keyword evidence="1" id="KW-0732">Signal</keyword>
<gene>
    <name evidence="2" type="ORF">RIF25_07990</name>
</gene>
<dbReference type="AlphaFoldDB" id="A0AAE4FS40"/>
<evidence type="ECO:0000256" key="1">
    <source>
        <dbReference type="SAM" id="SignalP"/>
    </source>
</evidence>
<feature type="chain" id="PRO_5042134756" evidence="1">
    <location>
        <begin position="26"/>
        <end position="179"/>
    </location>
</feature>
<dbReference type="RefSeq" id="WP_322878019.1">
    <property type="nucleotide sequence ID" value="NZ_JAVMIP010000006.1"/>
</dbReference>
<proteinExistence type="predicted"/>
<evidence type="ECO:0000313" key="2">
    <source>
        <dbReference type="EMBL" id="MDS3860753.1"/>
    </source>
</evidence>
<dbReference type="EMBL" id="JAVMIP010000006">
    <property type="protein sequence ID" value="MDS3860753.1"/>
    <property type="molecule type" value="Genomic_DNA"/>
</dbReference>
<sequence>MNFSTFGRMSALTVTFLSLSSIAIASPLPGPGPSPRRIVPTLSPPGSVYSSSLPAAQFPKITGATISGSTHVIGISGNGMSLSSVSIGLPQQMESFSGITLQNKSGGNIPAQVKKQGDRLNISFDTPLQAGTSFDVRFNNVAMRTSGGESLPYQVSVVQAGSEGDISIGTALISVPVRN</sequence>
<accession>A0AAE4FS40</accession>
<reference evidence="3" key="1">
    <citation type="submission" date="2023-07" db="EMBL/GenBank/DDBJ databases">
        <authorList>
            <person name="Luz R."/>
            <person name="Cordeiro R."/>
            <person name="Fonseca A."/>
            <person name="Goncalves V."/>
        </authorList>
    </citation>
    <scope>NUCLEOTIDE SEQUENCE [LARGE SCALE GENOMIC DNA]</scope>
    <source>
        <strain evidence="3">BACA0444</strain>
    </source>
</reference>
<keyword evidence="3" id="KW-1185">Reference proteome</keyword>
<dbReference type="Proteomes" id="UP001268256">
    <property type="component" value="Unassembled WGS sequence"/>
</dbReference>
<evidence type="ECO:0000313" key="3">
    <source>
        <dbReference type="Proteomes" id="UP001268256"/>
    </source>
</evidence>
<name>A0AAE4FS40_9CYAN</name>
<organism evidence="2 3">
    <name type="scientific">Pseudocalidococcus azoricus BACA0444</name>
    <dbReference type="NCBI Taxonomy" id="2918990"/>
    <lineage>
        <taxon>Bacteria</taxon>
        <taxon>Bacillati</taxon>
        <taxon>Cyanobacteriota</taxon>
        <taxon>Cyanophyceae</taxon>
        <taxon>Acaryochloridales</taxon>
        <taxon>Thermosynechococcaceae</taxon>
        <taxon>Pseudocalidococcus</taxon>
        <taxon>Pseudocalidococcus azoricus</taxon>
    </lineage>
</organism>
<protein>
    <submittedName>
        <fullName evidence="2">Uncharacterized protein</fullName>
    </submittedName>
</protein>
<feature type="signal peptide" evidence="1">
    <location>
        <begin position="1"/>
        <end position="25"/>
    </location>
</feature>
<comment type="caution">
    <text evidence="2">The sequence shown here is derived from an EMBL/GenBank/DDBJ whole genome shotgun (WGS) entry which is preliminary data.</text>
</comment>